<gene>
    <name evidence="2" type="ordered locus">Acfer_1217</name>
</gene>
<evidence type="ECO:0000313" key="3">
    <source>
        <dbReference type="Proteomes" id="UP000001902"/>
    </source>
</evidence>
<dbReference type="SUPFAM" id="SSF52540">
    <property type="entry name" value="P-loop containing nucleoside triphosphate hydrolases"/>
    <property type="match status" value="1"/>
</dbReference>
<dbReference type="Proteomes" id="UP000001902">
    <property type="component" value="Chromosome"/>
</dbReference>
<dbReference type="InterPro" id="IPR002611">
    <property type="entry name" value="IstB_ATP-bd"/>
</dbReference>
<dbReference type="EMBL" id="CP001859">
    <property type="protein sequence ID" value="ADB47578.1"/>
    <property type="molecule type" value="Genomic_DNA"/>
</dbReference>
<dbReference type="CDD" id="cd00009">
    <property type="entry name" value="AAA"/>
    <property type="match status" value="1"/>
</dbReference>
<dbReference type="PANTHER" id="PTHR30050:SF4">
    <property type="entry name" value="ATP-BINDING PROTEIN RV3427C IN INSERTION SEQUENCE-RELATED"/>
    <property type="match status" value="1"/>
</dbReference>
<dbReference type="Pfam" id="PF01695">
    <property type="entry name" value="IstB_IS21"/>
    <property type="match status" value="1"/>
</dbReference>
<name>D2RKH6_ACIFV</name>
<protein>
    <submittedName>
        <fullName evidence="2">IstB domain protein ATP-binding protein</fullName>
    </submittedName>
</protein>
<keyword evidence="2" id="KW-0547">Nucleotide-binding</keyword>
<dbReference type="GeneID" id="78334918"/>
<dbReference type="KEGG" id="afn:Acfer_1217"/>
<dbReference type="HOGENOM" id="CLU_062999_3_2_9"/>
<dbReference type="PANTHER" id="PTHR30050">
    <property type="entry name" value="CHROMOSOMAL REPLICATION INITIATOR PROTEIN DNAA"/>
    <property type="match status" value="1"/>
</dbReference>
<reference evidence="2 3" key="1">
    <citation type="journal article" date="2010" name="Stand. Genomic Sci.">
        <title>Complete genome sequence of Acidaminococcus fermentans type strain (VR4).</title>
        <authorList>
            <person name="Chang Y.J."/>
            <person name="Pukall R."/>
            <person name="Saunders E."/>
            <person name="Lapidus A."/>
            <person name="Copeland A."/>
            <person name="Nolan M."/>
            <person name="Glavina Del Rio T."/>
            <person name="Lucas S."/>
            <person name="Chen F."/>
            <person name="Tice H."/>
            <person name="Cheng J.F."/>
            <person name="Han C."/>
            <person name="Detter J.C."/>
            <person name="Bruce D."/>
            <person name="Goodwin L."/>
            <person name="Pitluck S."/>
            <person name="Mikhailova N."/>
            <person name="Liolios K."/>
            <person name="Pati A."/>
            <person name="Ivanova N."/>
            <person name="Mavromatis K."/>
            <person name="Chen A."/>
            <person name="Palaniappan K."/>
            <person name="Land M."/>
            <person name="Hauser L."/>
            <person name="Jeffries C.D."/>
            <person name="Brettin T."/>
            <person name="Rohde M."/>
            <person name="Goker M."/>
            <person name="Bristow J."/>
            <person name="Eisen J.A."/>
            <person name="Markowitz V."/>
            <person name="Hugenholtz P."/>
            <person name="Kyrpides N.C."/>
            <person name="Klenk H.P."/>
        </authorList>
    </citation>
    <scope>NUCLEOTIDE SEQUENCE [LARGE SCALE GENOMIC DNA]</scope>
    <source>
        <strain evidence="3">ATCC 25085 / DSM 20731 / CCUG 9996 / CIP 106432 / VR4</strain>
    </source>
</reference>
<dbReference type="Gene3D" id="3.40.50.300">
    <property type="entry name" value="P-loop containing nucleotide triphosphate hydrolases"/>
    <property type="match status" value="1"/>
</dbReference>
<proteinExistence type="predicted"/>
<dbReference type="SMART" id="SM00382">
    <property type="entry name" value="AAA"/>
    <property type="match status" value="1"/>
</dbReference>
<dbReference type="OrthoDB" id="9776217at2"/>
<dbReference type="eggNOG" id="COG1484">
    <property type="taxonomic scope" value="Bacteria"/>
</dbReference>
<dbReference type="STRING" id="591001.Acfer_1217"/>
<organism evidence="2 3">
    <name type="scientific">Acidaminococcus fermentans (strain ATCC 25085 / DSM 20731 / CCUG 9996 / CIP 106432 / VR4)</name>
    <dbReference type="NCBI Taxonomy" id="591001"/>
    <lineage>
        <taxon>Bacteria</taxon>
        <taxon>Bacillati</taxon>
        <taxon>Bacillota</taxon>
        <taxon>Negativicutes</taxon>
        <taxon>Acidaminococcales</taxon>
        <taxon>Acidaminococcaceae</taxon>
        <taxon>Acidaminococcus</taxon>
    </lineage>
</organism>
<keyword evidence="2" id="KW-0067">ATP-binding</keyword>
<dbReference type="InterPro" id="IPR003593">
    <property type="entry name" value="AAA+_ATPase"/>
</dbReference>
<keyword evidence="3" id="KW-1185">Reference proteome</keyword>
<dbReference type="RefSeq" id="WP_012938565.1">
    <property type="nucleotide sequence ID" value="NC_013740.1"/>
</dbReference>
<sequence length="284" mass="32892">MYRNAEWDIQYALKAQERCRNCSGKKCTQPTPGYMPLVVYYAGTVREALSPCPYGEIQRREERNRQLLEQAGLPEMFLSCTFSEYQVEPGNRKALETVRKLAREKRPGRGFFLHGPSGVGKTMLAVLFAKELLAQGKAVRFTTVAGLLNQLRRNIQGDWNQRMDQYQEVPCLILDDLGTEKVTEWGLEQLFLLIDARYTARRQTVFTSNFSLQALQERFHRARNKTGWEERRTIDRLISRIGGMTVELEAKGRDHRWNPETLFPQAGETRNKPEIWELDPSLFA</sequence>
<dbReference type="InterPro" id="IPR027417">
    <property type="entry name" value="P-loop_NTPase"/>
</dbReference>
<evidence type="ECO:0000259" key="1">
    <source>
        <dbReference type="SMART" id="SM00382"/>
    </source>
</evidence>
<feature type="domain" description="AAA+ ATPase" evidence="1">
    <location>
        <begin position="107"/>
        <end position="232"/>
    </location>
</feature>
<dbReference type="GO" id="GO:0005524">
    <property type="term" value="F:ATP binding"/>
    <property type="evidence" value="ECO:0007669"/>
    <property type="project" value="UniProtKB-KW"/>
</dbReference>
<evidence type="ECO:0000313" key="2">
    <source>
        <dbReference type="EMBL" id="ADB47578.1"/>
    </source>
</evidence>
<dbReference type="AlphaFoldDB" id="D2RKH6"/>
<dbReference type="GO" id="GO:0006260">
    <property type="term" value="P:DNA replication"/>
    <property type="evidence" value="ECO:0007669"/>
    <property type="project" value="TreeGrafter"/>
</dbReference>
<accession>D2RKH6</accession>